<evidence type="ECO:0000313" key="2">
    <source>
        <dbReference type="Proteomes" id="UP000504882"/>
    </source>
</evidence>
<proteinExistence type="predicted"/>
<keyword evidence="2" id="KW-1185">Reference proteome</keyword>
<protein>
    <submittedName>
        <fullName evidence="1">Nitroreductase family deazaflavin-dependent oxidoreductase</fullName>
    </submittedName>
</protein>
<dbReference type="Proteomes" id="UP000504882">
    <property type="component" value="Unassembled WGS sequence"/>
</dbReference>
<sequence length="158" mass="17447">MVHRAGALKRALYRTGRPTAPMRCWNRLDARLYALCGLVPRRAAVLEVPGRHSGQVHRVPVAIADLDGDEYLVSMLGPGANWVGNVEATGARATLRRRGRSVRVRLEPVPVAERAPILRRYLAVARGARPHLAVSPEAPLTEFARIAANHPTFRVQDR</sequence>
<name>A0ABY2DZA2_9MICO</name>
<dbReference type="InterPro" id="IPR012349">
    <property type="entry name" value="Split_barrel_FMN-bd"/>
</dbReference>
<accession>A0ABY2DZA2</accession>
<comment type="caution">
    <text evidence="1">The sequence shown here is derived from an EMBL/GenBank/DDBJ whole genome shotgun (WGS) entry which is preliminary data.</text>
</comment>
<evidence type="ECO:0000313" key="1">
    <source>
        <dbReference type="EMBL" id="TDE89718.1"/>
    </source>
</evidence>
<dbReference type="Gene3D" id="2.30.110.10">
    <property type="entry name" value="Electron Transport, Fmn-binding Protein, Chain A"/>
    <property type="match status" value="1"/>
</dbReference>
<dbReference type="EMBL" id="SMNA01000011">
    <property type="protein sequence ID" value="TDE89718.1"/>
    <property type="molecule type" value="Genomic_DNA"/>
</dbReference>
<gene>
    <name evidence="1" type="ORF">EXU48_19760</name>
</gene>
<organism evidence="1 2">
    <name type="scientific">Occultella glacieicola</name>
    <dbReference type="NCBI Taxonomy" id="2518684"/>
    <lineage>
        <taxon>Bacteria</taxon>
        <taxon>Bacillati</taxon>
        <taxon>Actinomycetota</taxon>
        <taxon>Actinomycetes</taxon>
        <taxon>Micrococcales</taxon>
        <taxon>Ruaniaceae</taxon>
        <taxon>Occultella</taxon>
    </lineage>
</organism>
<reference evidence="1 2" key="1">
    <citation type="submission" date="2019-03" db="EMBL/GenBank/DDBJ databases">
        <title>Genomic features of bacteria from cold environments.</title>
        <authorList>
            <person name="Shen L."/>
        </authorList>
    </citation>
    <scope>NUCLEOTIDE SEQUENCE [LARGE SCALE GENOMIC DNA]</scope>
    <source>
        <strain evidence="2">T3246-1</strain>
    </source>
</reference>